<evidence type="ECO:0000313" key="2">
    <source>
        <dbReference type="EMBL" id="EHK77323.1"/>
    </source>
</evidence>
<keyword evidence="1" id="KW-1133">Transmembrane helix</keyword>
<evidence type="ECO:0000313" key="3">
    <source>
        <dbReference type="Proteomes" id="UP000004038"/>
    </source>
</evidence>
<dbReference type="Proteomes" id="UP000004038">
    <property type="component" value="Unassembled WGS sequence"/>
</dbReference>
<dbReference type="EMBL" id="AGVV01000024">
    <property type="protein sequence ID" value="EHK77323.1"/>
    <property type="molecule type" value="Genomic_DNA"/>
</dbReference>
<evidence type="ECO:0000256" key="1">
    <source>
        <dbReference type="SAM" id="Phobius"/>
    </source>
</evidence>
<evidence type="ECO:0008006" key="4">
    <source>
        <dbReference type="Google" id="ProtNLM"/>
    </source>
</evidence>
<sequence length="190" mass="21205">MRLQGLKTRIARHPPAAFFPPVECIAAHSRPSRWWFAGARPILPAMLHDSVHVPKPSLTEVLFAWFLRLVGASCFWFALSYWAMLIGFSHNGAGRFDLLSPEWRAAATALAVVYPVAAIGLWLLVSWGPVVWVVAAATEIAMDKFYPGILGHRPLLIVLHGSVAVTFVLFRAALLYQRLRQVRKVRVDSP</sequence>
<keyword evidence="1" id="KW-0472">Membrane</keyword>
<feature type="transmembrane region" description="Helical" evidence="1">
    <location>
        <begin position="65"/>
        <end position="88"/>
    </location>
</feature>
<dbReference type="AlphaFoldDB" id="H0G067"/>
<proteinExistence type="predicted"/>
<keyword evidence="1" id="KW-0812">Transmembrane</keyword>
<gene>
    <name evidence="2" type="ORF">SM0020_14257</name>
</gene>
<organism evidence="2 3">
    <name type="scientific">Sinorhizobium meliloti CCNWSX0020</name>
    <dbReference type="NCBI Taxonomy" id="1107881"/>
    <lineage>
        <taxon>Bacteria</taxon>
        <taxon>Pseudomonadati</taxon>
        <taxon>Pseudomonadota</taxon>
        <taxon>Alphaproteobacteria</taxon>
        <taxon>Hyphomicrobiales</taxon>
        <taxon>Rhizobiaceae</taxon>
        <taxon>Sinorhizobium/Ensifer group</taxon>
        <taxon>Sinorhizobium</taxon>
    </lineage>
</organism>
<reference evidence="2 3" key="1">
    <citation type="journal article" date="2012" name="J. Bacteriol.">
        <title>Draft Genome Sequence of Sinorhizobium meliloti CCNWSX0020, a Nitrogen-Fixing Symbiont with Copper Tolerance Capability Isolated from Lead-Zinc Mine Tailings.</title>
        <authorList>
            <person name="Li Z."/>
            <person name="Ma Z."/>
            <person name="Hao X."/>
            <person name="Wei G."/>
        </authorList>
    </citation>
    <scope>NUCLEOTIDE SEQUENCE [LARGE SCALE GENOMIC DNA]</scope>
    <source>
        <strain evidence="2 3">CCNWSX0020</strain>
    </source>
</reference>
<dbReference type="Pfam" id="PF19660">
    <property type="entry name" value="DUF6163"/>
    <property type="match status" value="1"/>
</dbReference>
<name>H0G067_RHIML</name>
<accession>H0G067</accession>
<protein>
    <recommendedName>
        <fullName evidence="4">Transmemrbane protein</fullName>
    </recommendedName>
</protein>
<feature type="transmembrane region" description="Helical" evidence="1">
    <location>
        <begin position="109"/>
        <end position="135"/>
    </location>
</feature>
<dbReference type="InterPro" id="IPR046161">
    <property type="entry name" value="DUF6163"/>
</dbReference>
<feature type="transmembrane region" description="Helical" evidence="1">
    <location>
        <begin position="155"/>
        <end position="176"/>
    </location>
</feature>
<dbReference type="PATRIC" id="fig|1107881.3.peg.2892"/>